<evidence type="ECO:0000313" key="2">
    <source>
        <dbReference type="Proteomes" id="UP000029644"/>
    </source>
</evidence>
<dbReference type="AlphaFoldDB" id="A0A090V9V6"/>
<gene>
    <name evidence="1" type="ORF">JCM19300_1394</name>
</gene>
<dbReference type="EMBL" id="BBNQ01000003">
    <property type="protein sequence ID" value="GAL61571.1"/>
    <property type="molecule type" value="Genomic_DNA"/>
</dbReference>
<organism evidence="1 2">
    <name type="scientific">Algibacter lectus</name>
    <dbReference type="NCBI Taxonomy" id="221126"/>
    <lineage>
        <taxon>Bacteria</taxon>
        <taxon>Pseudomonadati</taxon>
        <taxon>Bacteroidota</taxon>
        <taxon>Flavobacteriia</taxon>
        <taxon>Flavobacteriales</taxon>
        <taxon>Flavobacteriaceae</taxon>
        <taxon>Algibacter</taxon>
    </lineage>
</organism>
<protein>
    <recommendedName>
        <fullName evidence="3">DUF1963 domain-containing protein</fullName>
    </recommendedName>
</protein>
<dbReference type="RefSeq" id="WP_042503439.1">
    <property type="nucleotide sequence ID" value="NZ_BBNQ01000003.1"/>
</dbReference>
<name>A0A090V9V6_9FLAO</name>
<sequence>MAKLIFTVKKTENSIGYFGGGTINMPENIWPKIPKREAHQTHLCTLYPVFFKNGSLEKTKQISIFISIENHILGGVKETTSSKFTVNSTSDLKILNEGYSKVIIYDTKTETNNLSLSETVLGKKYFELDSSNKEKHMDEEHIFLEENGMGLDVSKFKNIPFFEQDIINPHPKYSFYLQLLEEDIENNLHVFQNGIGYFYLDKNIKKLKSGNEAGIFFIQNT</sequence>
<dbReference type="Proteomes" id="UP000029644">
    <property type="component" value="Unassembled WGS sequence"/>
</dbReference>
<comment type="caution">
    <text evidence="1">The sequence shown here is derived from an EMBL/GenBank/DDBJ whole genome shotgun (WGS) entry which is preliminary data.</text>
</comment>
<accession>A0A090V9V6</accession>
<proteinExistence type="predicted"/>
<evidence type="ECO:0008006" key="3">
    <source>
        <dbReference type="Google" id="ProtNLM"/>
    </source>
</evidence>
<reference evidence="1 2" key="1">
    <citation type="journal article" date="2014" name="Genome Announc.">
        <title>Draft Genome Sequences of Marine Flavobacterium Algibacter lectus Strains SS8 and NR4.</title>
        <authorList>
            <person name="Takatani N."/>
            <person name="Nakanishi M."/>
            <person name="Meirelles P."/>
            <person name="Mino S."/>
            <person name="Suda W."/>
            <person name="Oshima K."/>
            <person name="Hattori M."/>
            <person name="Ohkuma M."/>
            <person name="Hosokawa M."/>
            <person name="Miyashita K."/>
            <person name="Thompson F.L."/>
            <person name="Niwa A."/>
            <person name="Sawabe T."/>
            <person name="Sawabe T."/>
        </authorList>
    </citation>
    <scope>NUCLEOTIDE SEQUENCE [LARGE SCALE GENOMIC DNA]</scope>
    <source>
        <strain evidence="1 2">JCM 19300</strain>
    </source>
</reference>
<evidence type="ECO:0000313" key="1">
    <source>
        <dbReference type="EMBL" id="GAL61571.1"/>
    </source>
</evidence>
<dbReference type="OrthoDB" id="6850010at2"/>